<feature type="coiled-coil region" evidence="1">
    <location>
        <begin position="94"/>
        <end position="121"/>
    </location>
</feature>
<keyword evidence="3" id="KW-0812">Transmembrane</keyword>
<dbReference type="EMBL" id="JAQQWI010000021">
    <property type="protein sequence ID" value="KAK7998512.1"/>
    <property type="molecule type" value="Genomic_DNA"/>
</dbReference>
<proteinExistence type="predicted"/>
<evidence type="ECO:0000256" key="1">
    <source>
        <dbReference type="SAM" id="Coils"/>
    </source>
</evidence>
<reference evidence="4 5" key="1">
    <citation type="submission" date="2023-01" db="EMBL/GenBank/DDBJ databases">
        <title>Analysis of 21 Apiospora genomes using comparative genomics revels a genus with tremendous synthesis potential of carbohydrate active enzymes and secondary metabolites.</title>
        <authorList>
            <person name="Sorensen T."/>
        </authorList>
    </citation>
    <scope>NUCLEOTIDE SEQUENCE [LARGE SCALE GENOMIC DNA]</scope>
    <source>
        <strain evidence="4 5">CBS 20057</strain>
    </source>
</reference>
<feature type="region of interest" description="Disordered" evidence="2">
    <location>
        <begin position="122"/>
        <end position="177"/>
    </location>
</feature>
<feature type="compositionally biased region" description="Basic residues" evidence="2">
    <location>
        <begin position="68"/>
        <end position="77"/>
    </location>
</feature>
<gene>
    <name evidence="4" type="ORF">PG991_014991</name>
</gene>
<feature type="transmembrane region" description="Helical" evidence="3">
    <location>
        <begin position="14"/>
        <end position="40"/>
    </location>
</feature>
<organism evidence="4 5">
    <name type="scientific">Apiospora marii</name>
    <dbReference type="NCBI Taxonomy" id="335849"/>
    <lineage>
        <taxon>Eukaryota</taxon>
        <taxon>Fungi</taxon>
        <taxon>Dikarya</taxon>
        <taxon>Ascomycota</taxon>
        <taxon>Pezizomycotina</taxon>
        <taxon>Sordariomycetes</taxon>
        <taxon>Xylariomycetidae</taxon>
        <taxon>Amphisphaeriales</taxon>
        <taxon>Apiosporaceae</taxon>
        <taxon>Apiospora</taxon>
    </lineage>
</organism>
<dbReference type="Proteomes" id="UP001396898">
    <property type="component" value="Unassembled WGS sequence"/>
</dbReference>
<keyword evidence="5" id="KW-1185">Reference proteome</keyword>
<keyword evidence="1" id="KW-0175">Coiled coil</keyword>
<accession>A0ABR1R3J8</accession>
<evidence type="ECO:0000256" key="3">
    <source>
        <dbReference type="SAM" id="Phobius"/>
    </source>
</evidence>
<evidence type="ECO:0000313" key="4">
    <source>
        <dbReference type="EMBL" id="KAK7998512.1"/>
    </source>
</evidence>
<sequence length="271" mass="32081">MLDLNPQTSNPCQFAILFCIATMAAWIGASAGAITVFGWLKADKRHNHPDPYRPRSIKSSTESDSRRKSPRHTRRWTPKFGWWPGSRATWVEERERLVAEKEVLATEIKVLQKTNEELQKRLKNEDPQANPQNPSRGANDNQGSPSEAEHPFIAMARSLSPDGVTERYREVDQDRREKLREEREKLEDARHTSWELHKERLAHFDYTYGYCNEKQYQEFLRERRQLSDRGDEEYKKLQRAERDLLRRCSREYDKLYAAYNKAHAMACERRR</sequence>
<comment type="caution">
    <text evidence="4">The sequence shown here is derived from an EMBL/GenBank/DDBJ whole genome shotgun (WGS) entry which is preliminary data.</text>
</comment>
<keyword evidence="3" id="KW-1133">Transmembrane helix</keyword>
<feature type="compositionally biased region" description="Polar residues" evidence="2">
    <location>
        <begin position="127"/>
        <end position="145"/>
    </location>
</feature>
<name>A0ABR1R3J8_9PEZI</name>
<protein>
    <submittedName>
        <fullName evidence="4">Uncharacterized protein</fullName>
    </submittedName>
</protein>
<evidence type="ECO:0000256" key="2">
    <source>
        <dbReference type="SAM" id="MobiDB-lite"/>
    </source>
</evidence>
<keyword evidence="3" id="KW-0472">Membrane</keyword>
<feature type="region of interest" description="Disordered" evidence="2">
    <location>
        <begin position="45"/>
        <end position="78"/>
    </location>
</feature>
<feature type="compositionally biased region" description="Basic and acidic residues" evidence="2">
    <location>
        <begin position="164"/>
        <end position="177"/>
    </location>
</feature>
<evidence type="ECO:0000313" key="5">
    <source>
        <dbReference type="Proteomes" id="UP001396898"/>
    </source>
</evidence>